<dbReference type="PANTHER" id="PTHR24345">
    <property type="entry name" value="SERINE/THREONINE-PROTEIN KINASE PLK"/>
    <property type="match status" value="1"/>
</dbReference>
<evidence type="ECO:0000313" key="9">
    <source>
        <dbReference type="Proteomes" id="UP001189429"/>
    </source>
</evidence>
<dbReference type="SUPFAM" id="SSF56112">
    <property type="entry name" value="Protein kinase-like (PK-like)"/>
    <property type="match status" value="1"/>
</dbReference>
<evidence type="ECO:0000256" key="3">
    <source>
        <dbReference type="ARBA" id="ARBA00022741"/>
    </source>
</evidence>
<accession>A0ABN9T5H7</accession>
<feature type="compositionally biased region" description="Basic and acidic residues" evidence="6">
    <location>
        <begin position="605"/>
        <end position="616"/>
    </location>
</feature>
<dbReference type="PROSITE" id="PS00108">
    <property type="entry name" value="PROTEIN_KINASE_ST"/>
    <property type="match status" value="1"/>
</dbReference>
<dbReference type="InterPro" id="IPR011009">
    <property type="entry name" value="Kinase-like_dom_sf"/>
</dbReference>
<dbReference type="EMBL" id="CAUYUJ010014368">
    <property type="protein sequence ID" value="CAK0840297.1"/>
    <property type="molecule type" value="Genomic_DNA"/>
</dbReference>
<keyword evidence="2" id="KW-0808">Transferase</keyword>
<dbReference type="PROSITE" id="PS50011">
    <property type="entry name" value="PROTEIN_KINASE_DOM"/>
    <property type="match status" value="1"/>
</dbReference>
<dbReference type="Pfam" id="PF00069">
    <property type="entry name" value="Pkinase"/>
    <property type="match status" value="1"/>
</dbReference>
<dbReference type="SMART" id="SM00220">
    <property type="entry name" value="S_TKc"/>
    <property type="match status" value="1"/>
</dbReference>
<dbReference type="PANTHER" id="PTHR24345:SF91">
    <property type="entry name" value="SERINE_THREONINE-PROTEIN KINASE PLK4"/>
    <property type="match status" value="1"/>
</dbReference>
<sequence>MTHRGGDKSPYWGEKFKFCRGNAQKIIFRVVAEHFWRQDVVCGELAMDLDEYNLWNRVLAGELLNTLSPVELVKMSKNSGTPEKTGSLFICMAKCTQRSMDGRLDAFEKGGRSQDTKEGLQQLLNKPEELEIYVRHRFRETAEQTGRSGKAAVGPEAIQQLVGEMSQRLGVPKDTFGDVGQMFWRFEVSGEKLLYEEETVRLVMYMLRQYRDAVSPQKGGAVQLSGGIRYMNVADKYNVSKELGRGGQGVVYLATDKANNGQEVVVKMYGKTNQKEAQESITQEFELLMELKHPKIARVFEIFQDWENVYIVQEPYFGGDLTTAVTKAHTAGVRVDERWLAGVSHQVLAGVEFLHNNGVVHSDLKEANVMVAGREAWHAPQVIVIDFGLANKFSAKSGVGGTPGYMPPEVWNHGLWTPRGDVFSVGAMIFTLRNGKHPFYPPGSPGLEEIAELTKTAQPDTMGSPPLQRLIRAMLEKNFLARPTSSQLLHEEWFASGATEDIDTHALSDIMQRQRKTELYRALLTDISEEVAEPRAAAGAQRPLHDPGHQQRREDHRRRGPRGPQRPVDPRGRGSPRRLPAAAGRAGGALLRRVHGRADGVAGRGRGEDAAQDLRRGGRAAPGLARRRGDRGAGQAPRGEAPARRPPGLVADGGDGPRQGRQGDVPGVLPRPAGGEARAPGRQAHHHEGWQVRGGASGAVLVQLLQHVGDLLRPGRGPRHGRRPDRPEARLLAAGGGALPAAAGAAAQGPAGGLLPGPGEVLMWSQTFHTWIPCRVAEVDPGTGAVQVDQKPGYWFRGHELETRLKHHSDHSTPSPAAKAAGLGRALFEGAVGGLSAADRPGGAGGRAHAGPGAGLAVYGS</sequence>
<dbReference type="InterPro" id="IPR008271">
    <property type="entry name" value="Ser/Thr_kinase_AS"/>
</dbReference>
<feature type="compositionally biased region" description="Basic and acidic residues" evidence="6">
    <location>
        <begin position="543"/>
        <end position="554"/>
    </location>
</feature>
<protein>
    <recommendedName>
        <fullName evidence="7">Protein kinase domain-containing protein</fullName>
    </recommendedName>
</protein>
<keyword evidence="5" id="KW-0067">ATP-binding</keyword>
<keyword evidence="3" id="KW-0547">Nucleotide-binding</keyword>
<feature type="region of interest" description="Disordered" evidence="6">
    <location>
        <begin position="534"/>
        <end position="689"/>
    </location>
</feature>
<dbReference type="InterPro" id="IPR000719">
    <property type="entry name" value="Prot_kinase_dom"/>
</dbReference>
<name>A0ABN9T5H7_9DINO</name>
<evidence type="ECO:0000256" key="5">
    <source>
        <dbReference type="ARBA" id="ARBA00022840"/>
    </source>
</evidence>
<evidence type="ECO:0000259" key="7">
    <source>
        <dbReference type="PROSITE" id="PS50011"/>
    </source>
</evidence>
<evidence type="ECO:0000256" key="6">
    <source>
        <dbReference type="SAM" id="MobiDB-lite"/>
    </source>
</evidence>
<organism evidence="8 9">
    <name type="scientific">Prorocentrum cordatum</name>
    <dbReference type="NCBI Taxonomy" id="2364126"/>
    <lineage>
        <taxon>Eukaryota</taxon>
        <taxon>Sar</taxon>
        <taxon>Alveolata</taxon>
        <taxon>Dinophyceae</taxon>
        <taxon>Prorocentrales</taxon>
        <taxon>Prorocentraceae</taxon>
        <taxon>Prorocentrum</taxon>
    </lineage>
</organism>
<dbReference type="Proteomes" id="UP001189429">
    <property type="component" value="Unassembled WGS sequence"/>
</dbReference>
<comment type="caution">
    <text evidence="8">The sequence shown here is derived from an EMBL/GenBank/DDBJ whole genome shotgun (WGS) entry which is preliminary data.</text>
</comment>
<proteinExistence type="predicted"/>
<dbReference type="Gene3D" id="1.10.510.10">
    <property type="entry name" value="Transferase(Phosphotransferase) domain 1"/>
    <property type="match status" value="1"/>
</dbReference>
<gene>
    <name evidence="8" type="ORF">PCOR1329_LOCUS35770</name>
</gene>
<evidence type="ECO:0000313" key="8">
    <source>
        <dbReference type="EMBL" id="CAK0840297.1"/>
    </source>
</evidence>
<evidence type="ECO:0000256" key="4">
    <source>
        <dbReference type="ARBA" id="ARBA00022777"/>
    </source>
</evidence>
<feature type="compositionally biased region" description="Low complexity" evidence="6">
    <location>
        <begin position="577"/>
        <end position="591"/>
    </location>
</feature>
<feature type="domain" description="Protein kinase" evidence="7">
    <location>
        <begin position="237"/>
        <end position="494"/>
    </location>
</feature>
<keyword evidence="9" id="KW-1185">Reference proteome</keyword>
<keyword evidence="4" id="KW-0418">Kinase</keyword>
<evidence type="ECO:0000256" key="1">
    <source>
        <dbReference type="ARBA" id="ARBA00022527"/>
    </source>
</evidence>
<evidence type="ECO:0000256" key="2">
    <source>
        <dbReference type="ARBA" id="ARBA00022679"/>
    </source>
</evidence>
<dbReference type="CDD" id="cd14014">
    <property type="entry name" value="STKc_PknB_like"/>
    <property type="match status" value="1"/>
</dbReference>
<reference evidence="8" key="1">
    <citation type="submission" date="2023-10" db="EMBL/GenBank/DDBJ databases">
        <authorList>
            <person name="Chen Y."/>
            <person name="Shah S."/>
            <person name="Dougan E. K."/>
            <person name="Thang M."/>
            <person name="Chan C."/>
        </authorList>
    </citation>
    <scope>NUCLEOTIDE SEQUENCE [LARGE SCALE GENOMIC DNA]</scope>
</reference>
<keyword evidence="1" id="KW-0723">Serine/threonine-protein kinase</keyword>